<evidence type="ECO:0000259" key="2">
    <source>
        <dbReference type="PROSITE" id="PS51841"/>
    </source>
</evidence>
<dbReference type="InterPro" id="IPR043744">
    <property type="entry name" value="DUF5689"/>
</dbReference>
<dbReference type="RefSeq" id="WP_212934394.1">
    <property type="nucleotide sequence ID" value="NZ_BORC01000010.1"/>
</dbReference>
<dbReference type="CDD" id="cd04486">
    <property type="entry name" value="YhcR_OBF_like"/>
    <property type="match status" value="1"/>
</dbReference>
<dbReference type="PROSITE" id="PS51841">
    <property type="entry name" value="LTD"/>
    <property type="match status" value="1"/>
</dbReference>
<dbReference type="Pfam" id="PF13290">
    <property type="entry name" value="CHB_HEX_C_1"/>
    <property type="match status" value="1"/>
</dbReference>
<evidence type="ECO:0000313" key="4">
    <source>
        <dbReference type="Proteomes" id="UP000682111"/>
    </source>
</evidence>
<dbReference type="SUPFAM" id="SSF54060">
    <property type="entry name" value="His-Me finger endonucleases"/>
    <property type="match status" value="1"/>
</dbReference>
<dbReference type="Pfam" id="PF19580">
    <property type="entry name" value="Exo_endo_phos_3"/>
    <property type="match status" value="1"/>
</dbReference>
<dbReference type="Proteomes" id="UP000682111">
    <property type="component" value="Unassembled WGS sequence"/>
</dbReference>
<accession>A0A920BW30</accession>
<reference evidence="3" key="1">
    <citation type="submission" date="2021-03" db="EMBL/GenBank/DDBJ databases">
        <title>Antimicrobial resistance genes in bacteria isolated from Japanese honey, and their potential for conferring macrolide and lincosamide resistance in the American foulbrood pathogen Paenibacillus larvae.</title>
        <authorList>
            <person name="Okamoto M."/>
            <person name="Kumagai M."/>
            <person name="Kanamori H."/>
            <person name="Takamatsu D."/>
        </authorList>
    </citation>
    <scope>NUCLEOTIDE SEQUENCE</scope>
    <source>
        <strain evidence="3">J27TS8</strain>
    </source>
</reference>
<dbReference type="InterPro" id="IPR036691">
    <property type="entry name" value="Endo/exonu/phosph_ase_sf"/>
</dbReference>
<proteinExistence type="predicted"/>
<keyword evidence="4" id="KW-1185">Reference proteome</keyword>
<sequence>MNKRKWKKCLNLFLSFVITVSLIIPVHSSAATAAVVADDLLISEYIEGSSFNKAIELFNGTGTAVDLSDYTLELHTNGAATAGNRLALSGTLENGETYVISHSSANQEIKAVSDLENSSVINFNGNDPVVLRKSGEVVDSIGQVGKDVDNMKDVTLVRKPHITTGDKVIDDPFDPSVEWLSLPTNDTSNLGRHTFGVEAPDEEPEQPEILSIADARKLSLGSTVAVKGVVAAKLKNTISIQDETGGIAVRPTSLNAAVGDEMTVTGKLADYHGLLQLDSAVIVNKVENVGTPAPLEVEGNELNEDLESQLVVVKNVQLTEVDDGGAWANFTATDGTGEFLVRDENNHLGLMKGNTYESITGIVQQYDQSYQILPRSIADIVEDSSVIQPVVASPGSGTFVNGTTVALATSTKDATIYYTLDGSDPIEKGIEYTSPLEIKEDTTLKGVIKTVDGQWGEVQIFQYNITDALRIHDIQGAGHVSEYEGQTVEGIEGVVTYSFFLNGSNYYHIQTPDDQMDDDPATSEAIVLYSGNKEWPIEVGDLVSVTGTVSEYAIDGYNDRQETDLKMTQINVRDDRGGNVEVIEKDAPLPEPILIDESNLPTEHIDSDGLTVFNPDIDAIDFWESLEAMRVQVGNVKAVAPQEHGDLVTVLDTAPTDTIHGGVLYEEDDQNAHRIHFRLEPNRPARDFEVATGDRFNGPITGVVGYSYQNYKIYTSLAEMEAAFERGETEPETTSLVKDPRKLTVASYNLENFSNNTSQTSNDKAQRLARAFVADMKNPDIVGVTEVQDNNGTLAGDSDASQSYQRLIAEIKKAGDVEYDYVNIDPINNQDGGAPDANIRVGFLYNPERVSLVDGIPHGDATTAVGFENGKLTLNPGRIEPTNPAFNSSRKPLAAQFHFNGEDVIVIANHWNSKSGDTPLFGAIQPPEYKSEVQRQQIAEIVYNFIRDIKAKDPQANVISLGDFNDYQFSKSLKIHEGDLMTNMINKVPAAERYTYVYQGNSQVLDHILVSNHLAEKTEVDILHINADFTDMAGRASDHDPVMIQVDLAGDMVEAEKTYHLVAFKTNKLTISSERVALTLAASSEIKEAIYLHSQYAELKGAGLKETTIIVQPSEPNAILDFNGSEVKQVMIDGTNVKEIRGAEHIIDHIQYKNGATPEAIKFTDSKGKLISSPSLPEAAYYQAAFGKTGAELKSTLHNIIKDHTMLPYSTVWEALKETDEDPNNLDHVILFYSGISRAKSSNGGNVGQWNREHVWAQSHGNFGTSMGPGTDIHHLRPTDVQVNSARGNLDFDYGGNPVKNCDGCLRTSQSWEPPDRVKGDVARMLFYMAVRYESDDRVDLELNDSLNNGSMPYHGKLSVLLQWHEQDPVDDYERNRNDIIYENWQHNRNPFIDYPEWAEDIWGEI</sequence>
<organism evidence="3 4">
    <name type="scientific">Robertmurraya siralis</name>
    <dbReference type="NCBI Taxonomy" id="77777"/>
    <lineage>
        <taxon>Bacteria</taxon>
        <taxon>Bacillati</taxon>
        <taxon>Bacillota</taxon>
        <taxon>Bacilli</taxon>
        <taxon>Bacillales</taxon>
        <taxon>Bacillaceae</taxon>
        <taxon>Robertmurraya</taxon>
    </lineage>
</organism>
<feature type="domain" description="LTD" evidence="2">
    <location>
        <begin position="27"/>
        <end position="145"/>
    </location>
</feature>
<dbReference type="Pfam" id="PF18942">
    <property type="entry name" value="DUF5689"/>
    <property type="match status" value="1"/>
</dbReference>
<dbReference type="GO" id="GO:0004518">
    <property type="term" value="F:nuclease activity"/>
    <property type="evidence" value="ECO:0007669"/>
    <property type="project" value="InterPro"/>
</dbReference>
<feature type="signal peptide" evidence="1">
    <location>
        <begin position="1"/>
        <end position="33"/>
    </location>
</feature>
<comment type="caution">
    <text evidence="3">The sequence shown here is derived from an EMBL/GenBank/DDBJ whole genome shotgun (WGS) entry which is preliminary data.</text>
</comment>
<dbReference type="SUPFAM" id="SSF56219">
    <property type="entry name" value="DNase I-like"/>
    <property type="match status" value="1"/>
</dbReference>
<dbReference type="PANTHER" id="PTHR42834:SF1">
    <property type="entry name" value="ENDONUCLEASE_EXONUCLEASE_PHOSPHATASE FAMILY PROTEIN (AFU_ORTHOLOGUE AFUA_3G09210)"/>
    <property type="match status" value="1"/>
</dbReference>
<dbReference type="CDD" id="cd10283">
    <property type="entry name" value="MnuA_DNase1-like"/>
    <property type="match status" value="1"/>
</dbReference>
<dbReference type="PANTHER" id="PTHR42834">
    <property type="entry name" value="ENDONUCLEASE/EXONUCLEASE/PHOSPHATASE FAMILY PROTEIN (AFU_ORTHOLOGUE AFUA_3G09210)"/>
    <property type="match status" value="1"/>
</dbReference>
<keyword evidence="1" id="KW-0732">Signal</keyword>
<dbReference type="InterPro" id="IPR005135">
    <property type="entry name" value="Endo/exonuclease/phosphatase"/>
</dbReference>
<dbReference type="Pfam" id="PF04231">
    <property type="entry name" value="Endonuclease_1"/>
    <property type="match status" value="1"/>
</dbReference>
<dbReference type="EMBL" id="BORC01000010">
    <property type="protein sequence ID" value="GIN64101.1"/>
    <property type="molecule type" value="Genomic_DNA"/>
</dbReference>
<dbReference type="Pfam" id="PF00932">
    <property type="entry name" value="LTD"/>
    <property type="match status" value="1"/>
</dbReference>
<gene>
    <name evidence="3" type="ORF">J27TS8_40940</name>
</gene>
<evidence type="ECO:0000256" key="1">
    <source>
        <dbReference type="SAM" id="SignalP"/>
    </source>
</evidence>
<feature type="chain" id="PRO_5036861334" description="LTD domain-containing protein" evidence="1">
    <location>
        <begin position="34"/>
        <end position="1406"/>
    </location>
</feature>
<evidence type="ECO:0000313" key="3">
    <source>
        <dbReference type="EMBL" id="GIN64101.1"/>
    </source>
</evidence>
<dbReference type="InterPro" id="IPR059177">
    <property type="entry name" value="GH29D-like_dom"/>
</dbReference>
<dbReference type="InterPro" id="IPR001322">
    <property type="entry name" value="Lamin_tail_dom"/>
</dbReference>
<protein>
    <recommendedName>
        <fullName evidence="2">LTD domain-containing protein</fullName>
    </recommendedName>
</protein>
<name>A0A920BW30_9BACI</name>
<dbReference type="InterPro" id="IPR007346">
    <property type="entry name" value="Endonuclease-I"/>
</dbReference>
<dbReference type="InterPro" id="IPR044925">
    <property type="entry name" value="His-Me_finger_sf"/>
</dbReference>
<dbReference type="Gene3D" id="3.60.10.10">
    <property type="entry name" value="Endonuclease/exonuclease/phosphatase"/>
    <property type="match status" value="1"/>
</dbReference>